<keyword evidence="1" id="KW-0472">Membrane</keyword>
<keyword evidence="1" id="KW-1133">Transmembrane helix</keyword>
<keyword evidence="4" id="KW-1185">Reference proteome</keyword>
<gene>
    <name evidence="3" type="ORF">GCM10020369_38360</name>
</gene>
<organism evidence="3 4">
    <name type="scientific">Cryptosporangium minutisporangium</name>
    <dbReference type="NCBI Taxonomy" id="113569"/>
    <lineage>
        <taxon>Bacteria</taxon>
        <taxon>Bacillati</taxon>
        <taxon>Actinomycetota</taxon>
        <taxon>Actinomycetes</taxon>
        <taxon>Cryptosporangiales</taxon>
        <taxon>Cryptosporangiaceae</taxon>
        <taxon>Cryptosporangium</taxon>
    </lineage>
</organism>
<sequence length="199" mass="21637">MTAVSLSLYVLGTLILVNLLLTLRLVAWARRRTSTASLAENWLPELAVGATGPTFRARFLDGRRIDERTYAGREVAYVFLSPNCDGCTRTLPQLQKFYGAAAARGTEIVVVTDTGPRQTSSWLEEMTADGTPLRTPVVAAPHSESAFIKVYNGPLLFPYFCVVGTDGTVRARGLVGRDAWMEQVEVWAGRTAGVPADVS</sequence>
<evidence type="ECO:0000313" key="4">
    <source>
        <dbReference type="Proteomes" id="UP001501676"/>
    </source>
</evidence>
<evidence type="ECO:0000256" key="1">
    <source>
        <dbReference type="SAM" id="Phobius"/>
    </source>
</evidence>
<protein>
    <recommendedName>
        <fullName evidence="2">Thioredoxin domain-containing protein</fullName>
    </recommendedName>
</protein>
<dbReference type="RefSeq" id="WP_345729517.1">
    <property type="nucleotide sequence ID" value="NZ_BAAAYN010000024.1"/>
</dbReference>
<dbReference type="Proteomes" id="UP001501676">
    <property type="component" value="Unassembled WGS sequence"/>
</dbReference>
<dbReference type="InterPro" id="IPR013766">
    <property type="entry name" value="Thioredoxin_domain"/>
</dbReference>
<name>A0ABP6T0W4_9ACTN</name>
<dbReference type="EMBL" id="BAAAYN010000024">
    <property type="protein sequence ID" value="GAA3389191.1"/>
    <property type="molecule type" value="Genomic_DNA"/>
</dbReference>
<proteinExistence type="predicted"/>
<accession>A0ABP6T0W4</accession>
<dbReference type="Gene3D" id="3.40.30.10">
    <property type="entry name" value="Glutaredoxin"/>
    <property type="match status" value="1"/>
</dbReference>
<evidence type="ECO:0000313" key="3">
    <source>
        <dbReference type="EMBL" id="GAA3389191.1"/>
    </source>
</evidence>
<feature type="domain" description="Thioredoxin" evidence="2">
    <location>
        <begin position="46"/>
        <end position="193"/>
    </location>
</feature>
<dbReference type="PROSITE" id="PS51352">
    <property type="entry name" value="THIOREDOXIN_2"/>
    <property type="match status" value="1"/>
</dbReference>
<dbReference type="InterPro" id="IPR000866">
    <property type="entry name" value="AhpC/TSA"/>
</dbReference>
<comment type="caution">
    <text evidence="3">The sequence shown here is derived from an EMBL/GenBank/DDBJ whole genome shotgun (WGS) entry which is preliminary data.</text>
</comment>
<dbReference type="SUPFAM" id="SSF52833">
    <property type="entry name" value="Thioredoxin-like"/>
    <property type="match status" value="1"/>
</dbReference>
<keyword evidence="1" id="KW-0812">Transmembrane</keyword>
<dbReference type="Pfam" id="PF00578">
    <property type="entry name" value="AhpC-TSA"/>
    <property type="match status" value="1"/>
</dbReference>
<evidence type="ECO:0000259" key="2">
    <source>
        <dbReference type="PROSITE" id="PS51352"/>
    </source>
</evidence>
<dbReference type="InterPro" id="IPR036249">
    <property type="entry name" value="Thioredoxin-like_sf"/>
</dbReference>
<feature type="transmembrane region" description="Helical" evidence="1">
    <location>
        <begin position="6"/>
        <end position="27"/>
    </location>
</feature>
<reference evidence="4" key="1">
    <citation type="journal article" date="2019" name="Int. J. Syst. Evol. Microbiol.">
        <title>The Global Catalogue of Microorganisms (GCM) 10K type strain sequencing project: providing services to taxonomists for standard genome sequencing and annotation.</title>
        <authorList>
            <consortium name="The Broad Institute Genomics Platform"/>
            <consortium name="The Broad Institute Genome Sequencing Center for Infectious Disease"/>
            <person name="Wu L."/>
            <person name="Ma J."/>
        </authorList>
    </citation>
    <scope>NUCLEOTIDE SEQUENCE [LARGE SCALE GENOMIC DNA]</scope>
    <source>
        <strain evidence="4">JCM 9458</strain>
    </source>
</reference>